<comment type="caution">
    <text evidence="1">The sequence shown here is derived from an EMBL/GenBank/DDBJ whole genome shotgun (WGS) entry which is preliminary data.</text>
</comment>
<dbReference type="RefSeq" id="WP_290364492.1">
    <property type="nucleotide sequence ID" value="NZ_JAUFQU010000001.1"/>
</dbReference>
<protein>
    <submittedName>
        <fullName evidence="1">DUF4837 family protein</fullName>
    </submittedName>
</protein>
<keyword evidence="2" id="KW-1185">Reference proteome</keyword>
<gene>
    <name evidence="1" type="ORF">QW060_16155</name>
</gene>
<proteinExistence type="predicted"/>
<dbReference type="Pfam" id="PF16125">
    <property type="entry name" value="DUF4837"/>
    <property type="match status" value="1"/>
</dbReference>
<sequence length="327" mass="38122">MRFIWVGVILLLFSCQKSDKIRTGKLVDSTGKRNELTLVIEDSLWNGAVGDSIRQRLAVPLYGNLQDEPLFDLVQYSPKIFNSKARLARNVISFSNNVAYEFWLEKSFYATPQNFFFLRAKSSKDLIQLFHQQADSIISVFKKSELNEELHTISRNKEQDIPQIKKYFACTLKVPSQFKLLSSSNEHFVWLQRDLASGNSNLALFEVPLTAIENTKNTLHNNLLQAIDSMSYRFIKGSRSHSYLFVEDSITPLFEKTKLQDFTTYEIKGDWNVVNDFMYGPFICYAVRDDYYNRYLFLFGFVNNPYKPKRDLIFELEAISKTLNLYE</sequence>
<name>A0ABT8CY29_9FLAO</name>
<accession>A0ABT8CY29</accession>
<dbReference type="EMBL" id="JAUFQU010000001">
    <property type="protein sequence ID" value="MDN3708636.1"/>
    <property type="molecule type" value="Genomic_DNA"/>
</dbReference>
<dbReference type="InterPro" id="IPR032286">
    <property type="entry name" value="DUF4837"/>
</dbReference>
<organism evidence="1 2">
    <name type="scientific">Paenimyroides ceti</name>
    <dbReference type="NCBI Taxonomy" id="395087"/>
    <lineage>
        <taxon>Bacteria</taxon>
        <taxon>Pseudomonadati</taxon>
        <taxon>Bacteroidota</taxon>
        <taxon>Flavobacteriia</taxon>
        <taxon>Flavobacteriales</taxon>
        <taxon>Flavobacteriaceae</taxon>
        <taxon>Paenimyroides</taxon>
    </lineage>
</organism>
<dbReference type="Proteomes" id="UP001242368">
    <property type="component" value="Unassembled WGS sequence"/>
</dbReference>
<reference evidence="2" key="1">
    <citation type="journal article" date="2019" name="Int. J. Syst. Evol. Microbiol.">
        <title>The Global Catalogue of Microorganisms (GCM) 10K type strain sequencing project: providing services to taxonomists for standard genome sequencing and annotation.</title>
        <authorList>
            <consortium name="The Broad Institute Genomics Platform"/>
            <consortium name="The Broad Institute Genome Sequencing Center for Infectious Disease"/>
            <person name="Wu L."/>
            <person name="Ma J."/>
        </authorList>
    </citation>
    <scope>NUCLEOTIDE SEQUENCE [LARGE SCALE GENOMIC DNA]</scope>
    <source>
        <strain evidence="2">CECT 7184</strain>
    </source>
</reference>
<evidence type="ECO:0000313" key="2">
    <source>
        <dbReference type="Proteomes" id="UP001242368"/>
    </source>
</evidence>
<dbReference type="PROSITE" id="PS51257">
    <property type="entry name" value="PROKAR_LIPOPROTEIN"/>
    <property type="match status" value="1"/>
</dbReference>
<evidence type="ECO:0000313" key="1">
    <source>
        <dbReference type="EMBL" id="MDN3708636.1"/>
    </source>
</evidence>